<comment type="caution">
    <text evidence="3">The sequence shown here is derived from an EMBL/GenBank/DDBJ whole genome shotgun (WGS) entry which is preliminary data.</text>
</comment>
<dbReference type="RefSeq" id="WP_184679955.1">
    <property type="nucleotide sequence ID" value="NZ_JACHJC010000001.1"/>
</dbReference>
<feature type="region of interest" description="Disordered" evidence="1">
    <location>
        <begin position="1"/>
        <end position="22"/>
    </location>
</feature>
<sequence length="131" mass="13635">MTYGWHGGSERAGPGAFPPPPRTPSGLFPSNAPIRPSYREPYPVTGAGVAVGALVAFAWLLLFGLLGRNVAGYAWWTLLAGGLAWVAAAVLVRHGDRGIATGVAIVTAGGWSIAAAIVATRWAQTGDWPLW</sequence>
<name>A0ABR6M6S2_MICEC</name>
<dbReference type="GeneID" id="300290806"/>
<reference evidence="3 4" key="1">
    <citation type="submission" date="2020-08" db="EMBL/GenBank/DDBJ databases">
        <title>Sequencing the genomes of 1000 actinobacteria strains.</title>
        <authorList>
            <person name="Klenk H.-P."/>
        </authorList>
    </citation>
    <scope>NUCLEOTIDE SEQUENCE [LARGE SCALE GENOMIC DNA]</scope>
    <source>
        <strain evidence="3 4">DSM 43036</strain>
    </source>
</reference>
<evidence type="ECO:0000313" key="4">
    <source>
        <dbReference type="Proteomes" id="UP000618986"/>
    </source>
</evidence>
<gene>
    <name evidence="3" type="ORF">FHU28_000199</name>
</gene>
<evidence type="ECO:0000256" key="2">
    <source>
        <dbReference type="SAM" id="Phobius"/>
    </source>
</evidence>
<dbReference type="Proteomes" id="UP000618986">
    <property type="component" value="Unassembled WGS sequence"/>
</dbReference>
<feature type="transmembrane region" description="Helical" evidence="2">
    <location>
        <begin position="99"/>
        <end position="123"/>
    </location>
</feature>
<keyword evidence="2" id="KW-1133">Transmembrane helix</keyword>
<keyword evidence="2" id="KW-0472">Membrane</keyword>
<evidence type="ECO:0000313" key="3">
    <source>
        <dbReference type="EMBL" id="MBB5110360.1"/>
    </source>
</evidence>
<dbReference type="EMBL" id="JACHJC010000001">
    <property type="protein sequence ID" value="MBB5110360.1"/>
    <property type="molecule type" value="Genomic_DNA"/>
</dbReference>
<accession>A0ABR6M6S2</accession>
<organism evidence="3 4">
    <name type="scientific">Micromonospora echinospora</name>
    <name type="common">Micromonospora purpurea</name>
    <dbReference type="NCBI Taxonomy" id="1877"/>
    <lineage>
        <taxon>Bacteria</taxon>
        <taxon>Bacillati</taxon>
        <taxon>Actinomycetota</taxon>
        <taxon>Actinomycetes</taxon>
        <taxon>Micromonosporales</taxon>
        <taxon>Micromonosporaceae</taxon>
        <taxon>Micromonospora</taxon>
    </lineage>
</organism>
<keyword evidence="2" id="KW-0812">Transmembrane</keyword>
<evidence type="ECO:0000256" key="1">
    <source>
        <dbReference type="SAM" id="MobiDB-lite"/>
    </source>
</evidence>
<feature type="transmembrane region" description="Helical" evidence="2">
    <location>
        <begin position="44"/>
        <end position="67"/>
    </location>
</feature>
<proteinExistence type="predicted"/>
<keyword evidence="4" id="KW-1185">Reference proteome</keyword>
<evidence type="ECO:0008006" key="5">
    <source>
        <dbReference type="Google" id="ProtNLM"/>
    </source>
</evidence>
<protein>
    <recommendedName>
        <fullName evidence="5">DUF4190 domain-containing protein</fullName>
    </recommendedName>
</protein>
<feature type="transmembrane region" description="Helical" evidence="2">
    <location>
        <begin position="73"/>
        <end position="92"/>
    </location>
</feature>